<feature type="region of interest" description="Disordered" evidence="1">
    <location>
        <begin position="1"/>
        <end position="21"/>
    </location>
</feature>
<dbReference type="SUPFAM" id="SSF56112">
    <property type="entry name" value="Protein kinase-like (PK-like)"/>
    <property type="match status" value="1"/>
</dbReference>
<evidence type="ECO:0000313" key="2">
    <source>
        <dbReference type="EMBL" id="MBB6430505.1"/>
    </source>
</evidence>
<keyword evidence="3" id="KW-1185">Reference proteome</keyword>
<reference evidence="2 3" key="1">
    <citation type="submission" date="2020-08" db="EMBL/GenBank/DDBJ databases">
        <title>Genomic Encyclopedia of Type Strains, Phase IV (KMG-IV): sequencing the most valuable type-strain genomes for metagenomic binning, comparative biology and taxonomic classification.</title>
        <authorList>
            <person name="Goeker M."/>
        </authorList>
    </citation>
    <scope>NUCLEOTIDE SEQUENCE [LARGE SCALE GENOMIC DNA]</scope>
    <source>
        <strain evidence="2 3">DSM 103725</strain>
    </source>
</reference>
<evidence type="ECO:0000313" key="3">
    <source>
        <dbReference type="Proteomes" id="UP000541810"/>
    </source>
</evidence>
<proteinExistence type="predicted"/>
<feature type="region of interest" description="Disordered" evidence="1">
    <location>
        <begin position="275"/>
        <end position="304"/>
    </location>
</feature>
<evidence type="ECO:0000256" key="1">
    <source>
        <dbReference type="SAM" id="MobiDB-lite"/>
    </source>
</evidence>
<feature type="compositionally biased region" description="Low complexity" evidence="1">
    <location>
        <begin position="290"/>
        <end position="304"/>
    </location>
</feature>
<sequence>MPPSASTTPDPDGTAPTVRPRPRWLRALGADDPPARFDAGGYTWRRLHIYKHDAFAATALYARADDATQKAVGKFSRRQSAFGVPFAWLGELFHRREQEVYRRMQGEPGVPTVLGEIDVDGYIYPSAAARLYIEGHPLEEGERPHDAFFPTLEKLIRRFHAQRVAIVDLHKRDNILVGDDGEPYLIDFQISLLASRGWRAWFDPRAWWLPSAKRADLYHLMKNWRRHRPDQLTPEQMDLDRYRPVSIRLWRKFIRPIHAGRRWLFVKLGFRTGKGDPATEVAPDLRPDDPSLTPPSSTGPKLPA</sequence>
<comment type="caution">
    <text evidence="2">The sequence shown here is derived from an EMBL/GenBank/DDBJ whole genome shotgun (WGS) entry which is preliminary data.</text>
</comment>
<gene>
    <name evidence="2" type="ORF">HNQ40_002311</name>
</gene>
<accession>A0A7X0H744</accession>
<dbReference type="InterPro" id="IPR011009">
    <property type="entry name" value="Kinase-like_dom_sf"/>
</dbReference>
<dbReference type="Proteomes" id="UP000541810">
    <property type="component" value="Unassembled WGS sequence"/>
</dbReference>
<protein>
    <recommendedName>
        <fullName evidence="4">Serine/threonine protein kinase</fullName>
    </recommendedName>
</protein>
<organism evidence="2 3">
    <name type="scientific">Algisphaera agarilytica</name>
    <dbReference type="NCBI Taxonomy" id="1385975"/>
    <lineage>
        <taxon>Bacteria</taxon>
        <taxon>Pseudomonadati</taxon>
        <taxon>Planctomycetota</taxon>
        <taxon>Phycisphaerae</taxon>
        <taxon>Phycisphaerales</taxon>
        <taxon>Phycisphaeraceae</taxon>
        <taxon>Algisphaera</taxon>
    </lineage>
</organism>
<evidence type="ECO:0008006" key="4">
    <source>
        <dbReference type="Google" id="ProtNLM"/>
    </source>
</evidence>
<name>A0A7X0H744_9BACT</name>
<dbReference type="AlphaFoldDB" id="A0A7X0H744"/>
<dbReference type="RefSeq" id="WP_184678019.1">
    <property type="nucleotide sequence ID" value="NZ_JACHGY010000001.1"/>
</dbReference>
<dbReference type="EMBL" id="JACHGY010000001">
    <property type="protein sequence ID" value="MBB6430505.1"/>
    <property type="molecule type" value="Genomic_DNA"/>
</dbReference>